<keyword evidence="7" id="KW-0460">Magnesium</keyword>
<protein>
    <recommendedName>
        <fullName evidence="9">Protein kinase domain-containing protein</fullName>
    </recommendedName>
</protein>
<dbReference type="AlphaFoldDB" id="A0A6D2K6S5"/>
<evidence type="ECO:0000256" key="6">
    <source>
        <dbReference type="PIRSR" id="PIRSR000615-1"/>
    </source>
</evidence>
<evidence type="ECO:0000256" key="5">
    <source>
        <dbReference type="ARBA" id="ARBA00022840"/>
    </source>
</evidence>
<dbReference type="PROSITE" id="PS00108">
    <property type="entry name" value="PROTEIN_KINASE_ST"/>
    <property type="match status" value="1"/>
</dbReference>
<keyword evidence="1" id="KW-0723">Serine/threonine-protein kinase</keyword>
<evidence type="ECO:0000313" key="10">
    <source>
        <dbReference type="EMBL" id="CAA7047448.1"/>
    </source>
</evidence>
<keyword evidence="3" id="KW-0547">Nucleotide-binding</keyword>
<comment type="caution">
    <text evidence="10">The sequence shown here is derived from an EMBL/GenBank/DDBJ whole genome shotgun (WGS) entry which is preliminary data.</text>
</comment>
<feature type="domain" description="Protein kinase" evidence="9">
    <location>
        <begin position="124"/>
        <end position="321"/>
    </location>
</feature>
<keyword evidence="5" id="KW-0067">ATP-binding</keyword>
<keyword evidence="8" id="KW-0812">Transmembrane</keyword>
<gene>
    <name evidence="10" type="ORF">MERR_LOCUS34683</name>
</gene>
<name>A0A6D2K6S5_9BRAS</name>
<evidence type="ECO:0000256" key="8">
    <source>
        <dbReference type="SAM" id="Phobius"/>
    </source>
</evidence>
<feature type="transmembrane region" description="Helical" evidence="8">
    <location>
        <begin position="54"/>
        <end position="76"/>
    </location>
</feature>
<dbReference type="Gene3D" id="3.30.200.20">
    <property type="entry name" value="Phosphorylase Kinase, domain 1"/>
    <property type="match status" value="1"/>
</dbReference>
<evidence type="ECO:0000256" key="4">
    <source>
        <dbReference type="ARBA" id="ARBA00022777"/>
    </source>
</evidence>
<proteinExistence type="predicted"/>
<evidence type="ECO:0000313" key="11">
    <source>
        <dbReference type="Proteomes" id="UP000467841"/>
    </source>
</evidence>
<dbReference type="SMART" id="SM00220">
    <property type="entry name" value="S_TKc"/>
    <property type="match status" value="1"/>
</dbReference>
<keyword evidence="4" id="KW-0418">Kinase</keyword>
<dbReference type="PANTHER" id="PTHR27002:SF932">
    <property type="entry name" value="RECEPTOR-LIKE SERINE_THREONINE-PROTEIN KINASE"/>
    <property type="match status" value="1"/>
</dbReference>
<accession>A0A6D2K6S5</accession>
<feature type="binding site" evidence="7">
    <location>
        <position position="238"/>
    </location>
    <ligand>
        <name>Mg(2+)</name>
        <dbReference type="ChEBI" id="CHEBI:18420"/>
    </ligand>
</feature>
<keyword evidence="2" id="KW-0808">Transferase</keyword>
<keyword evidence="11" id="KW-1185">Reference proteome</keyword>
<dbReference type="GO" id="GO:0004674">
    <property type="term" value="F:protein serine/threonine kinase activity"/>
    <property type="evidence" value="ECO:0007669"/>
    <property type="project" value="UniProtKB-KW"/>
</dbReference>
<keyword evidence="7" id="KW-0479">Metal-binding</keyword>
<dbReference type="PANTHER" id="PTHR27002">
    <property type="entry name" value="RECEPTOR-LIKE SERINE/THREONINE-PROTEIN KINASE SD1-8"/>
    <property type="match status" value="1"/>
</dbReference>
<dbReference type="InterPro" id="IPR000719">
    <property type="entry name" value="Prot_kinase_dom"/>
</dbReference>
<evidence type="ECO:0000256" key="3">
    <source>
        <dbReference type="ARBA" id="ARBA00022741"/>
    </source>
</evidence>
<dbReference type="Pfam" id="PF07714">
    <property type="entry name" value="PK_Tyr_Ser-Thr"/>
    <property type="match status" value="1"/>
</dbReference>
<dbReference type="PIRSF" id="PIRSF000615">
    <property type="entry name" value="TyrPK_CSF1-R"/>
    <property type="match status" value="1"/>
</dbReference>
<dbReference type="PROSITE" id="PS50011">
    <property type="entry name" value="PROTEIN_KINASE_DOM"/>
    <property type="match status" value="1"/>
</dbReference>
<dbReference type="InterPro" id="IPR011009">
    <property type="entry name" value="Kinase-like_dom_sf"/>
</dbReference>
<evidence type="ECO:0000256" key="2">
    <source>
        <dbReference type="ARBA" id="ARBA00022679"/>
    </source>
</evidence>
<dbReference type="OrthoDB" id="1934880at2759"/>
<dbReference type="InterPro" id="IPR008271">
    <property type="entry name" value="Ser/Thr_kinase_AS"/>
</dbReference>
<reference evidence="10" key="1">
    <citation type="submission" date="2020-01" db="EMBL/GenBank/DDBJ databases">
        <authorList>
            <person name="Mishra B."/>
        </authorList>
    </citation>
    <scope>NUCLEOTIDE SEQUENCE [LARGE SCALE GENOMIC DNA]</scope>
</reference>
<organism evidence="10 11">
    <name type="scientific">Microthlaspi erraticum</name>
    <dbReference type="NCBI Taxonomy" id="1685480"/>
    <lineage>
        <taxon>Eukaryota</taxon>
        <taxon>Viridiplantae</taxon>
        <taxon>Streptophyta</taxon>
        <taxon>Embryophyta</taxon>
        <taxon>Tracheophyta</taxon>
        <taxon>Spermatophyta</taxon>
        <taxon>Magnoliopsida</taxon>
        <taxon>eudicotyledons</taxon>
        <taxon>Gunneridae</taxon>
        <taxon>Pentapetalae</taxon>
        <taxon>rosids</taxon>
        <taxon>malvids</taxon>
        <taxon>Brassicales</taxon>
        <taxon>Brassicaceae</taxon>
        <taxon>Coluteocarpeae</taxon>
        <taxon>Microthlaspi</taxon>
    </lineage>
</organism>
<dbReference type="EMBL" id="CACVBM020001373">
    <property type="protein sequence ID" value="CAA7047448.1"/>
    <property type="molecule type" value="Genomic_DNA"/>
</dbReference>
<keyword evidence="8" id="KW-1133">Transmembrane helix</keyword>
<dbReference type="FunFam" id="1.10.510.10:FF:001019">
    <property type="entry name" value="G-type lectin S-receptor-like serine/threonine-protein kinase B120"/>
    <property type="match status" value="1"/>
</dbReference>
<dbReference type="GO" id="GO:0046872">
    <property type="term" value="F:metal ion binding"/>
    <property type="evidence" value="ECO:0007669"/>
    <property type="project" value="UniProtKB-KW"/>
</dbReference>
<dbReference type="GO" id="GO:0005524">
    <property type="term" value="F:ATP binding"/>
    <property type="evidence" value="ECO:0007669"/>
    <property type="project" value="UniProtKB-KW"/>
</dbReference>
<evidence type="ECO:0000256" key="1">
    <source>
        <dbReference type="ARBA" id="ARBA00022527"/>
    </source>
</evidence>
<dbReference type="SUPFAM" id="SSF56112">
    <property type="entry name" value="Protein kinase-like (PK-like)"/>
    <property type="match status" value="1"/>
</dbReference>
<feature type="binding site" evidence="7">
    <location>
        <position position="225"/>
    </location>
    <ligand>
        <name>Mg(2+)</name>
        <dbReference type="ChEBI" id="CHEBI:18420"/>
    </ligand>
</feature>
<keyword evidence="8" id="KW-0472">Membrane</keyword>
<dbReference type="GO" id="GO:0005886">
    <property type="term" value="C:plasma membrane"/>
    <property type="evidence" value="ECO:0007669"/>
    <property type="project" value="TreeGrafter"/>
</dbReference>
<dbReference type="Gene3D" id="1.10.510.10">
    <property type="entry name" value="Transferase(Phosphotransferase) domain 1"/>
    <property type="match status" value="1"/>
</dbReference>
<sequence>MTHISDIKLIRTDTTLDLSQKAEKVDTVQCLANGEVISIRLASSELAGSSRTKIIVGISVSLAIFVILAVAAYMFWRYRAKQNEPTPVVIDTSEDAWKNDFAPRDISGVNFVEMQTIRTATDDFSSSNKLGQGGFGPVYKGKLPDGKEIAVKRLSSSSGQGEEKLLIYEFMVNKSLDIFLFDPSLKFELDWPTRFDIIQGTARGLLYLHRDSRLRVIHRDLKVSNILLDENMIPKISDFGLARMFEGTQNQDNTRRIVGTLGYMSPEYAWTGLFSEKSDIYSFGVLMLEISAGRGFHGSSLAMRTKAFLHMHGNLGARPGE</sequence>
<feature type="active site" description="Proton acceptor" evidence="6">
    <location>
        <position position="220"/>
    </location>
</feature>
<dbReference type="InterPro" id="IPR001245">
    <property type="entry name" value="Ser-Thr/Tyr_kinase_cat_dom"/>
</dbReference>
<evidence type="ECO:0000256" key="7">
    <source>
        <dbReference type="PIRSR" id="PIRSR000615-3"/>
    </source>
</evidence>
<dbReference type="Proteomes" id="UP000467841">
    <property type="component" value="Unassembled WGS sequence"/>
</dbReference>
<evidence type="ECO:0000259" key="9">
    <source>
        <dbReference type="PROSITE" id="PS50011"/>
    </source>
</evidence>